<dbReference type="HOGENOM" id="CLU_125852_4_1_3"/>
<organism evidence="1 2">
    <name type="scientific">Gloeothece citriformis (strain PCC 7424)</name>
    <name type="common">Cyanothece sp. (strain PCC 7424)</name>
    <dbReference type="NCBI Taxonomy" id="65393"/>
    <lineage>
        <taxon>Bacteria</taxon>
        <taxon>Bacillati</taxon>
        <taxon>Cyanobacteriota</taxon>
        <taxon>Cyanophyceae</taxon>
        <taxon>Oscillatoriophycideae</taxon>
        <taxon>Chroococcales</taxon>
        <taxon>Aphanothecaceae</taxon>
        <taxon>Gloeothece</taxon>
        <taxon>Gloeothece citriformis</taxon>
    </lineage>
</organism>
<dbReference type="RefSeq" id="WP_015954608.1">
    <property type="nucleotide sequence ID" value="NC_011729.1"/>
</dbReference>
<dbReference type="AlphaFoldDB" id="B7KKN6"/>
<evidence type="ECO:0000313" key="1">
    <source>
        <dbReference type="EMBL" id="ACK71005.1"/>
    </source>
</evidence>
<dbReference type="EMBL" id="CP001291">
    <property type="protein sequence ID" value="ACK71005.1"/>
    <property type="molecule type" value="Genomic_DNA"/>
</dbReference>
<evidence type="ECO:0000313" key="2">
    <source>
        <dbReference type="Proteomes" id="UP000002384"/>
    </source>
</evidence>
<proteinExistence type="predicted"/>
<dbReference type="Proteomes" id="UP000002384">
    <property type="component" value="Chromosome"/>
</dbReference>
<keyword evidence="2" id="KW-1185">Reference proteome</keyword>
<gene>
    <name evidence="1" type="ordered locus">PCC7424_2591</name>
</gene>
<protein>
    <submittedName>
        <fullName evidence="1">Putative transcription regulator with HTH domain</fullName>
    </submittedName>
</protein>
<sequence>MTLISNPENYKKLLFQYQSQPITTEEDNEKALAIVEELMHRKNRSLEENELYDLLIVLIEKFEQEFYYTQNSNPYSMLLFLMEQQGITKTELGKVFESLEIAADLVEGKREITQEYAQILGRFFQVEPSLFI</sequence>
<dbReference type="eggNOG" id="COG5499">
    <property type="taxonomic scope" value="Bacteria"/>
</dbReference>
<dbReference type="KEGG" id="cyc:PCC7424_2591"/>
<name>B7KKN6_GLOC7</name>
<dbReference type="STRING" id="65393.PCC7424_2591"/>
<dbReference type="OrthoDB" id="426919at2"/>
<reference evidence="2" key="1">
    <citation type="journal article" date="2011" name="MBio">
        <title>Novel metabolic attributes of the genus Cyanothece, comprising a group of unicellular nitrogen-fixing Cyanobacteria.</title>
        <authorList>
            <person name="Bandyopadhyay A."/>
            <person name="Elvitigala T."/>
            <person name="Welsh E."/>
            <person name="Stockel J."/>
            <person name="Liberton M."/>
            <person name="Min H."/>
            <person name="Sherman L.A."/>
            <person name="Pakrasi H.B."/>
        </authorList>
    </citation>
    <scope>NUCLEOTIDE SEQUENCE [LARGE SCALE GENOMIC DNA]</scope>
    <source>
        <strain evidence="2">PCC 7424</strain>
    </source>
</reference>
<accession>B7KKN6</accession>